<reference evidence="1 2" key="1">
    <citation type="journal article" date="2004" name="Nature">
        <title>Genome evolution in yeasts.</title>
        <authorList>
            <consortium name="Genolevures"/>
            <person name="Dujon B."/>
            <person name="Sherman D."/>
            <person name="Fischer G."/>
            <person name="Durrens P."/>
            <person name="Casaregola S."/>
            <person name="Lafontaine I."/>
            <person name="de Montigny J."/>
            <person name="Marck C."/>
            <person name="Neuveglise C."/>
            <person name="Talla E."/>
            <person name="Goffard N."/>
            <person name="Frangeul L."/>
            <person name="Aigle M."/>
            <person name="Anthouard V."/>
            <person name="Babour A."/>
            <person name="Barbe V."/>
            <person name="Barnay S."/>
            <person name="Blanchin S."/>
            <person name="Beckerich J.M."/>
            <person name="Beyne E."/>
            <person name="Bleykasten C."/>
            <person name="Boisrame A."/>
            <person name="Boyer J."/>
            <person name="Cattolico L."/>
            <person name="Confanioleri F."/>
            <person name="de Daruvar A."/>
            <person name="Despons L."/>
            <person name="Fabre E."/>
            <person name="Fairhead C."/>
            <person name="Ferry-Dumazet H."/>
            <person name="Groppi A."/>
            <person name="Hantraye F."/>
            <person name="Hennequin C."/>
            <person name="Jauniaux N."/>
            <person name="Joyet P."/>
            <person name="Kachouri R."/>
            <person name="Kerrest A."/>
            <person name="Koszul R."/>
            <person name="Lemaire M."/>
            <person name="Lesur I."/>
            <person name="Ma L."/>
            <person name="Muller H."/>
            <person name="Nicaud J.M."/>
            <person name="Nikolski M."/>
            <person name="Oztas S."/>
            <person name="Ozier-Kalogeropoulos O."/>
            <person name="Pellenz S."/>
            <person name="Potier S."/>
            <person name="Richard G.F."/>
            <person name="Straub M.L."/>
            <person name="Suleau A."/>
            <person name="Swennene D."/>
            <person name="Tekaia F."/>
            <person name="Wesolowski-Louvel M."/>
            <person name="Westhof E."/>
            <person name="Wirth B."/>
            <person name="Zeniou-Meyer M."/>
            <person name="Zivanovic I."/>
            <person name="Bolotin-Fukuhara M."/>
            <person name="Thierry A."/>
            <person name="Bouchier C."/>
            <person name="Caudron B."/>
            <person name="Scarpelli C."/>
            <person name="Gaillardin C."/>
            <person name="Weissenbach J."/>
            <person name="Wincker P."/>
            <person name="Souciet J.L."/>
        </authorList>
    </citation>
    <scope>NUCLEOTIDE SEQUENCE [LARGE SCALE GENOMIC DNA]</scope>
    <source>
        <strain evidence="2">ATCC 8585 / CBS 2359 / DSM 70799 / NBRC 1267 / NRRL Y-1140 / WM37</strain>
    </source>
</reference>
<gene>
    <name evidence="1" type="ORF">KLLA0_B10395g</name>
</gene>
<sequence length="392" mass="43592">MQDFKIKLNGYSTEFVCMMKQKHLKDGSISDPNSEAELDFETGVDGCPQLKLLKDNANGSLSYLKPFVTDEISAFDTYPMVLTQGTYIIPFSFELDPIKHHSSFRSLFGSTTYRVETLLRVMQPSKGIISGIPTDSGDSKNYFLSQKCFITKTLSPSDVLKYESVNSHGTFQNGLIDYGFYISTKLIEFDSPFHCHFNCIGKPDIKIIKVNVSLLQTCILPCIKPDGIAAAKRSYSNTNTFRLAEYVVPPDEQSNIITTKFEDLKIATRSSCNLFTSKILPYYNEVSRLETVDGEKVMKLSITHRLKIVVTINPSGSDSSSKNFINVNFKIPIEVIDKNISSSLYLPAYKSPSPAISGNGPFTIDEDEYNSYSSPISLSSADSPPAYSGLCH</sequence>
<evidence type="ECO:0000313" key="1">
    <source>
        <dbReference type="EMBL" id="CAH02385.1"/>
    </source>
</evidence>
<evidence type="ECO:0000313" key="2">
    <source>
        <dbReference type="Proteomes" id="UP000000598"/>
    </source>
</evidence>
<organism evidence="1 2">
    <name type="scientific">Kluyveromyces lactis (strain ATCC 8585 / CBS 2359 / DSM 70799 / NBRC 1267 / NRRL Y-1140 / WM37)</name>
    <name type="common">Yeast</name>
    <name type="synonym">Candida sphaerica</name>
    <dbReference type="NCBI Taxonomy" id="284590"/>
    <lineage>
        <taxon>Eukaryota</taxon>
        <taxon>Fungi</taxon>
        <taxon>Dikarya</taxon>
        <taxon>Ascomycota</taxon>
        <taxon>Saccharomycotina</taxon>
        <taxon>Saccharomycetes</taxon>
        <taxon>Saccharomycetales</taxon>
        <taxon>Saccharomycetaceae</taxon>
        <taxon>Kluyveromyces</taxon>
    </lineage>
</organism>
<dbReference type="PaxDb" id="284590-Q6CVP7"/>
<accession>Q6CVP7</accession>
<dbReference type="GeneID" id="2897406"/>
<name>Q6CVP7_KLULA</name>
<dbReference type="EMBL" id="CR382122">
    <property type="protein sequence ID" value="CAH02385.1"/>
    <property type="molecule type" value="Genomic_DNA"/>
</dbReference>
<dbReference type="HOGENOM" id="CLU_034951_0_0_1"/>
<protein>
    <submittedName>
        <fullName evidence="1">KLLA0B10395p</fullName>
    </submittedName>
</protein>
<keyword evidence="2" id="KW-1185">Reference proteome</keyword>
<dbReference type="eggNOG" id="ENOG502S0PG">
    <property type="taxonomic scope" value="Eukaryota"/>
</dbReference>
<proteinExistence type="predicted"/>
<dbReference type="InParanoid" id="Q6CVP7"/>
<dbReference type="KEGG" id="kla:KLLA0_B10395g"/>
<dbReference type="RefSeq" id="XP_451992.1">
    <property type="nucleotide sequence ID" value="XM_451992.1"/>
</dbReference>
<dbReference type="Proteomes" id="UP000000598">
    <property type="component" value="Chromosome B"/>
</dbReference>
<dbReference type="AlphaFoldDB" id="Q6CVP7"/>
<dbReference type="FunCoup" id="Q6CVP7">
    <property type="interactions" value="34"/>
</dbReference>